<dbReference type="EMBL" id="ATLV01012249">
    <property type="status" value="NOT_ANNOTATED_CDS"/>
    <property type="molecule type" value="Genomic_DNA"/>
</dbReference>
<dbReference type="Proteomes" id="UP000030765">
    <property type="component" value="Unassembled WGS sequence"/>
</dbReference>
<dbReference type="VEuPathDB" id="VectorBase:ASIC003374"/>
<reference evidence="3" key="2">
    <citation type="submission" date="2020-05" db="UniProtKB">
        <authorList>
            <consortium name="EnsemblMetazoa"/>
        </authorList>
    </citation>
    <scope>IDENTIFICATION</scope>
</reference>
<evidence type="ECO:0000256" key="1">
    <source>
        <dbReference type="SAM" id="MobiDB-lite"/>
    </source>
</evidence>
<sequence length="153" mass="17056">MILLPGSLMPLAMLHVHRELHGTGWFRRCSILDVTHPTFGTTFVSAQPYGTETKTNISVFVCAGVCVNSRKSPKKPHTHSSASLQRVVLSREEGHENARKMEITSSGDDKRKTKTVKGGTMWVEKVKAPPAHVGHLWLRLEQTETRLADDDKT</sequence>
<evidence type="ECO:0000313" key="3">
    <source>
        <dbReference type="EnsemblMetazoa" id="ASIC003374-PA"/>
    </source>
</evidence>
<gene>
    <name evidence="2" type="ORF">ZHAS_00003374</name>
</gene>
<evidence type="ECO:0000313" key="2">
    <source>
        <dbReference type="EMBL" id="KFB36258.1"/>
    </source>
</evidence>
<name>A0A084VE64_ANOSI</name>
<evidence type="ECO:0000313" key="4">
    <source>
        <dbReference type="Proteomes" id="UP000030765"/>
    </source>
</evidence>
<protein>
    <submittedName>
        <fullName evidence="2 3">Rhombotin-2</fullName>
    </submittedName>
</protein>
<proteinExistence type="predicted"/>
<keyword evidence="4" id="KW-1185">Reference proteome</keyword>
<dbReference type="EnsemblMetazoa" id="ASIC003374-RA">
    <property type="protein sequence ID" value="ASIC003374-PA"/>
    <property type="gene ID" value="ASIC003374"/>
</dbReference>
<accession>A0A084VE64</accession>
<reference evidence="2 4" key="1">
    <citation type="journal article" date="2014" name="BMC Genomics">
        <title>Genome sequence of Anopheles sinensis provides insight into genetics basis of mosquito competence for malaria parasites.</title>
        <authorList>
            <person name="Zhou D."/>
            <person name="Zhang D."/>
            <person name="Ding G."/>
            <person name="Shi L."/>
            <person name="Hou Q."/>
            <person name="Ye Y."/>
            <person name="Xu Y."/>
            <person name="Zhou H."/>
            <person name="Xiong C."/>
            <person name="Li S."/>
            <person name="Yu J."/>
            <person name="Hong S."/>
            <person name="Yu X."/>
            <person name="Zou P."/>
            <person name="Chen C."/>
            <person name="Chang X."/>
            <person name="Wang W."/>
            <person name="Lv Y."/>
            <person name="Sun Y."/>
            <person name="Ma L."/>
            <person name="Shen B."/>
            <person name="Zhu C."/>
        </authorList>
    </citation>
    <scope>NUCLEOTIDE SEQUENCE [LARGE SCALE GENOMIC DNA]</scope>
</reference>
<feature type="compositionally biased region" description="Basic and acidic residues" evidence="1">
    <location>
        <begin position="91"/>
        <end position="111"/>
    </location>
</feature>
<organism evidence="2">
    <name type="scientific">Anopheles sinensis</name>
    <name type="common">Mosquito</name>
    <dbReference type="NCBI Taxonomy" id="74873"/>
    <lineage>
        <taxon>Eukaryota</taxon>
        <taxon>Metazoa</taxon>
        <taxon>Ecdysozoa</taxon>
        <taxon>Arthropoda</taxon>
        <taxon>Hexapoda</taxon>
        <taxon>Insecta</taxon>
        <taxon>Pterygota</taxon>
        <taxon>Neoptera</taxon>
        <taxon>Endopterygota</taxon>
        <taxon>Diptera</taxon>
        <taxon>Nematocera</taxon>
        <taxon>Culicoidea</taxon>
        <taxon>Culicidae</taxon>
        <taxon>Anophelinae</taxon>
        <taxon>Anopheles</taxon>
    </lineage>
</organism>
<dbReference type="AlphaFoldDB" id="A0A084VE64"/>
<dbReference type="EMBL" id="KE524775">
    <property type="protein sequence ID" value="KFB36258.1"/>
    <property type="molecule type" value="Genomic_DNA"/>
</dbReference>
<feature type="region of interest" description="Disordered" evidence="1">
    <location>
        <begin position="91"/>
        <end position="115"/>
    </location>
</feature>